<dbReference type="Pfam" id="PF01826">
    <property type="entry name" value="TIL"/>
    <property type="match status" value="1"/>
</dbReference>
<dbReference type="PROSITE" id="PS50068">
    <property type="entry name" value="LDLRA_2"/>
    <property type="match status" value="4"/>
</dbReference>
<keyword evidence="3" id="KW-0245">EGF-like domain</keyword>
<evidence type="ECO:0000313" key="8">
    <source>
        <dbReference type="EnsemblMetazoa" id="BGLB039806-PA"/>
    </source>
</evidence>
<dbReference type="KEGG" id="bgt:106063549"/>
<keyword evidence="1 3" id="KW-1015">Disulfide bond</keyword>
<proteinExistence type="predicted"/>
<dbReference type="InterPro" id="IPR023415">
    <property type="entry name" value="LDLR_class-A_CS"/>
</dbReference>
<evidence type="ECO:0000256" key="4">
    <source>
        <dbReference type="PROSITE-ProRule" id="PRU00124"/>
    </source>
</evidence>
<dbReference type="VEuPathDB" id="VectorBase:BGLAX_046924"/>
<dbReference type="Gene3D" id="2.10.25.10">
    <property type="entry name" value="Laminin"/>
    <property type="match status" value="2"/>
</dbReference>
<feature type="disulfide bond" evidence="4">
    <location>
        <begin position="1368"/>
        <end position="1386"/>
    </location>
</feature>
<feature type="disulfide bond" evidence="4">
    <location>
        <begin position="1294"/>
        <end position="1312"/>
    </location>
</feature>
<dbReference type="EnsemblMetazoa" id="BGLB039806-RA">
    <property type="protein sequence ID" value="BGLB039806-PA"/>
    <property type="gene ID" value="BGLB039806"/>
</dbReference>
<dbReference type="InterPro" id="IPR001846">
    <property type="entry name" value="VWF_type-D"/>
</dbReference>
<evidence type="ECO:0000256" key="2">
    <source>
        <dbReference type="ARBA" id="ARBA00023180"/>
    </source>
</evidence>
<sequence>MPLTALLIGLTSWLLAFAPLATADSYFCDQEWEQTIYEQHPCCEFFDWMIGKYNYSLTLDWPKNSTQKVSLTDCKPVCNYYRKVHSTNKTCCPGFQGIYCDQPVCDPACINGGQCKALGGSLVQNPEPECVCPPGYGGQACQEDINALTTELMYCYQDDVCNGQLVSSQVMNISNCCTEGFAGSWGSQMSTYGCTPCKIEHPVKINNTLGYSTCMATGDSTFRTFDGVLWHYRTPCAIDMVLTPQLKLSAVTVCDPFNKCACSKAVTINITATPPRIYTLRDQEMTIEDGTTVKLNASELVDNTITPADSHGLINWKIDKIRNVMHLTITQYGLEMKLESDGTCMVTLRKDSILNGNLDGICGDNDGYINDELTLQNPIVAERTITKYKNDIIPCGQGLEKCKTPENEVAAQMSCKAINTLFYPCHSKVPPQDFLDYCYDAYCTSLQAAGEVEAQRAACNVISTYHTTCFLETGQAINWRSKTLCPKTCKSPFEFNGLITNNCPLTCGLPLYAYTRDICRTTPYSGCICPTGMARLNDTCVAPNQCQCTGDNGQYYNHGETVISGDKCEQCKCGDFGLWSCQPSLQSCTSVCTVLAGQHVTTFDSRHFVVDGDCPKLKIVQSNDPTIDVSVTLELLAPSFLAEDGESLISPSKVTVTYQGNTASVTMKESGVTVDNGFTPNVYARQIGQDVYALDFQNGLIHVKLFRNGLFFLRMKSVFKSKVIGICGNMDDNKNNDLISPSNSLMDPKEFLRFYSECSDPTFKELTQTPMNSICQQISDVPLSPNSRVDSDSFITLCNNVDEKLRCMVLELFGLLAHIDYTTSFQNTSCGAMLCQRREYDICDINCRDGNSVKCEKERMFGCTCGEGQYYKHDETCAPRSKCGCYDMEFSSDVIEPGAVYERRCHECVCTETSEIKCSEFCEEIICANSQVARSTLLEGQTNTTCLRKMCPKPYFTNEECINVLTSKQLCYCSEGYKQTQTGQCVLKCPCYEGGQWYADGYEYIMNCQRRVCHDGIFEYETSDSLECTGTCVLTGSSMKVKSFDATTLSDYSISGSCNYWAVKSDLTCSVIVKAIQCGSKDTPCLYECTIKSPFIRDNIILKSADPGAVMVGDREFTNFVGPNITITNIGIYMAISCGDSMTILWNGAIQCDGGSVYEACGNTCTETCGKSVNSSSCTSLTCVEGCFCPSGYLRSYDIKSQDITCVLKSECPCIDDRGRELFPGQSVTINCQECECMDGDIVCTGKVCEKCDITEFTCNNGQCIDGEFKCNGYLDCLDGEDEFNCTECNGFYCDNKECAPLNSSCDGKIDCSDGSDEVLCECNSYEVKCTQSNMCIFKDFVCDNKVDCLYGEDEHNCTICPTNFTHCNQTYCIDKNFMCDNHDDCGDGSDEIGCTTTVPPTTTLEECKKTKATLDNPAKGIYPNSETGIANDVFTSDGWSPGTGKKEILNLVLDSQSDAVLERIEFVVRNASGTTLELNVNTKESTNNFLTVIVSKDPFTYAQPFNDNFSVINIASQGIISNLKLDVCYTPIEVTTPVSKTTTTVAPTTSTTPKAKECEEGVRLSDAHLEYVKNITRDNITTEDGKDIIAVQLRPSSIVKTLNVTELLFRLNLIDSMNITIFKRNGSSVSEVVDTKNKTLAEMIVYNPVDGNDAHSILIEFYTQKLNLAGATFSGASGCVTEETTTLTTPSSWFTTPKECEEGTQLVVDNHLRPVTNITEETPKDGRDFLEFQLHTSLQVKTLNVSELMFHLSFIDSMNVTIIKRNGSVVSEVVDIKNKTYKDTIIYKPFDGNDINIINIVFYFDEPNRNLSRVSYVGAKGCGTVTNCSLGYCNGTCLDQYDNLCLSPCPSLDCC</sequence>
<dbReference type="PROSITE" id="PS00022">
    <property type="entry name" value="EGF_1"/>
    <property type="match status" value="1"/>
</dbReference>
<dbReference type="CDD" id="cd19941">
    <property type="entry name" value="TIL"/>
    <property type="match status" value="1"/>
</dbReference>
<evidence type="ECO:0000313" key="9">
    <source>
        <dbReference type="Proteomes" id="UP000076420"/>
    </source>
</evidence>
<protein>
    <submittedName>
        <fullName evidence="8">Uncharacterized protein</fullName>
    </submittedName>
</protein>
<feature type="disulfide bond" evidence="4">
    <location>
        <begin position="1306"/>
        <end position="1321"/>
    </location>
</feature>
<dbReference type="SUPFAM" id="SSF57567">
    <property type="entry name" value="Serine protease inhibitors"/>
    <property type="match status" value="2"/>
</dbReference>
<evidence type="ECO:0000256" key="5">
    <source>
        <dbReference type="SAM" id="SignalP"/>
    </source>
</evidence>
<feature type="disulfide bond" evidence="4">
    <location>
        <begin position="1343"/>
        <end position="1358"/>
    </location>
</feature>
<feature type="disulfide bond" evidence="3">
    <location>
        <begin position="132"/>
        <end position="141"/>
    </location>
</feature>
<dbReference type="PROSITE" id="PS51233">
    <property type="entry name" value="VWFD"/>
    <property type="match status" value="2"/>
</dbReference>
<feature type="disulfide bond" evidence="4">
    <location>
        <begin position="1361"/>
        <end position="1373"/>
    </location>
</feature>
<feature type="domain" description="VWFD" evidence="7">
    <location>
        <begin position="212"/>
        <end position="403"/>
    </location>
</feature>
<dbReference type="SUPFAM" id="SSF57196">
    <property type="entry name" value="EGF/Laminin"/>
    <property type="match status" value="1"/>
</dbReference>
<evidence type="ECO:0000256" key="3">
    <source>
        <dbReference type="PROSITE-ProRule" id="PRU00076"/>
    </source>
</evidence>
<dbReference type="InterPro" id="IPR036084">
    <property type="entry name" value="Ser_inhib-like_sf"/>
</dbReference>
<evidence type="ECO:0000256" key="1">
    <source>
        <dbReference type="ARBA" id="ARBA00023157"/>
    </source>
</evidence>
<feature type="disulfide bond" evidence="3">
    <location>
        <begin position="105"/>
        <end position="115"/>
    </location>
</feature>
<feature type="domain" description="VWFD" evidence="7">
    <location>
        <begin position="590"/>
        <end position="763"/>
    </location>
</feature>
<dbReference type="InterPro" id="IPR014853">
    <property type="entry name" value="VWF/SSPO/ZAN-like_Cys-rich_dom"/>
</dbReference>
<dbReference type="OrthoDB" id="6287323at2759"/>
<dbReference type="InterPro" id="IPR002919">
    <property type="entry name" value="TIL_dom"/>
</dbReference>
<feature type="signal peptide" evidence="5">
    <location>
        <begin position="1"/>
        <end position="23"/>
    </location>
</feature>
<dbReference type="InterPro" id="IPR002172">
    <property type="entry name" value="LDrepeatLR_classA_rpt"/>
</dbReference>
<feature type="chain" id="PRO_5013310901" evidence="5">
    <location>
        <begin position="24"/>
        <end position="1856"/>
    </location>
</feature>
<dbReference type="Pfam" id="PF00057">
    <property type="entry name" value="Ldl_recept_a"/>
    <property type="match status" value="4"/>
</dbReference>
<reference evidence="8" key="1">
    <citation type="submission" date="2020-05" db="UniProtKB">
        <authorList>
            <consortium name="EnsemblMetazoa"/>
        </authorList>
    </citation>
    <scope>IDENTIFICATION</scope>
    <source>
        <strain evidence="8">BB02</strain>
    </source>
</reference>
<feature type="disulfide bond" evidence="4">
    <location>
        <begin position="1252"/>
        <end position="1264"/>
    </location>
</feature>
<name>A0A2C9M8M7_BIOGL</name>
<dbReference type="PANTHER" id="PTHR11339:SF402">
    <property type="entry name" value="VWFD DOMAIN-CONTAINING PROTEIN"/>
    <property type="match status" value="1"/>
</dbReference>
<dbReference type="Gene3D" id="4.10.400.10">
    <property type="entry name" value="Low-density Lipoprotein Receptor"/>
    <property type="match status" value="4"/>
</dbReference>
<evidence type="ECO:0000259" key="7">
    <source>
        <dbReference type="PROSITE" id="PS51233"/>
    </source>
</evidence>
<feature type="domain" description="EGF-like" evidence="6">
    <location>
        <begin position="101"/>
        <end position="142"/>
    </location>
</feature>
<dbReference type="PROSITE" id="PS01186">
    <property type="entry name" value="EGF_2"/>
    <property type="match status" value="1"/>
</dbReference>
<dbReference type="VEuPathDB" id="VectorBase:BGLAX_046773"/>
<dbReference type="PROSITE" id="PS01209">
    <property type="entry name" value="LDLRA_1"/>
    <property type="match status" value="2"/>
</dbReference>
<dbReference type="InterPro" id="IPR036055">
    <property type="entry name" value="LDL_receptor-like_sf"/>
</dbReference>
<keyword evidence="5" id="KW-0732">Signal</keyword>
<dbReference type="PRINTS" id="PR00261">
    <property type="entry name" value="LDLRECEPTOR"/>
</dbReference>
<dbReference type="VEuPathDB" id="VectorBase:BGLB039806"/>
<dbReference type="SUPFAM" id="SSF57424">
    <property type="entry name" value="LDL receptor-like module"/>
    <property type="match status" value="4"/>
</dbReference>
<organism evidence="8 9">
    <name type="scientific">Biomphalaria glabrata</name>
    <name type="common">Bloodfluke planorb</name>
    <name type="synonym">Freshwater snail</name>
    <dbReference type="NCBI Taxonomy" id="6526"/>
    <lineage>
        <taxon>Eukaryota</taxon>
        <taxon>Metazoa</taxon>
        <taxon>Spiralia</taxon>
        <taxon>Lophotrochozoa</taxon>
        <taxon>Mollusca</taxon>
        <taxon>Gastropoda</taxon>
        <taxon>Heterobranchia</taxon>
        <taxon>Euthyneura</taxon>
        <taxon>Panpulmonata</taxon>
        <taxon>Hygrophila</taxon>
        <taxon>Lymnaeoidea</taxon>
        <taxon>Planorbidae</taxon>
        <taxon>Biomphalaria</taxon>
    </lineage>
</organism>
<feature type="disulfide bond" evidence="4">
    <location>
        <begin position="1259"/>
        <end position="1277"/>
    </location>
</feature>
<accession>A0A2C9M8M7</accession>
<dbReference type="SMART" id="SM00216">
    <property type="entry name" value="VWD"/>
    <property type="match status" value="2"/>
</dbReference>
<evidence type="ECO:0000259" key="6">
    <source>
        <dbReference type="PROSITE" id="PS50026"/>
    </source>
</evidence>
<dbReference type="InterPro" id="IPR050780">
    <property type="entry name" value="Mucin_vWF_Thrombospondin_sf"/>
</dbReference>
<comment type="caution">
    <text evidence="3">Lacks conserved residue(s) required for the propagation of feature annotation.</text>
</comment>
<dbReference type="SMART" id="SM00192">
    <property type="entry name" value="LDLa"/>
    <property type="match status" value="4"/>
</dbReference>
<dbReference type="PANTHER" id="PTHR11339">
    <property type="entry name" value="EXTRACELLULAR MATRIX GLYCOPROTEIN RELATED"/>
    <property type="match status" value="1"/>
</dbReference>
<dbReference type="CDD" id="cd00112">
    <property type="entry name" value="LDLa"/>
    <property type="match status" value="4"/>
</dbReference>
<gene>
    <name evidence="8" type="primary">106063549</name>
</gene>
<dbReference type="PROSITE" id="PS50026">
    <property type="entry name" value="EGF_3"/>
    <property type="match status" value="1"/>
</dbReference>
<dbReference type="STRING" id="6526.A0A2C9M8M7"/>
<keyword evidence="2" id="KW-0325">Glycoprotein</keyword>
<dbReference type="VEuPathDB" id="VectorBase:BGLAX_028220"/>
<dbReference type="InterPro" id="IPR000742">
    <property type="entry name" value="EGF"/>
</dbReference>
<dbReference type="SMART" id="SM00832">
    <property type="entry name" value="C8"/>
    <property type="match status" value="1"/>
</dbReference>
<dbReference type="Proteomes" id="UP000076420">
    <property type="component" value="Unassembled WGS sequence"/>
</dbReference>
<feature type="disulfide bond" evidence="4">
    <location>
        <begin position="1380"/>
        <end position="1395"/>
    </location>
</feature>
<dbReference type="SMART" id="SM00181">
    <property type="entry name" value="EGF"/>
    <property type="match status" value="3"/>
</dbReference>
<feature type="disulfide bond" evidence="4">
    <location>
        <begin position="1271"/>
        <end position="1286"/>
    </location>
</feature>
<dbReference type="Pfam" id="PF00094">
    <property type="entry name" value="VWD"/>
    <property type="match status" value="2"/>
</dbReference>